<feature type="domain" description="ParB-like N-terminal" evidence="1">
    <location>
        <begin position="11"/>
        <end position="100"/>
    </location>
</feature>
<dbReference type="PANTHER" id="PTHR33375:SF1">
    <property type="entry name" value="CHROMOSOME-PARTITIONING PROTEIN PARB-RELATED"/>
    <property type="match status" value="1"/>
</dbReference>
<dbReference type="Pfam" id="PF02195">
    <property type="entry name" value="ParB_N"/>
    <property type="match status" value="1"/>
</dbReference>
<dbReference type="SUPFAM" id="SSF110849">
    <property type="entry name" value="ParB/Sulfiredoxin"/>
    <property type="match status" value="1"/>
</dbReference>
<dbReference type="InterPro" id="IPR003115">
    <property type="entry name" value="ParB_N"/>
</dbReference>
<evidence type="ECO:0000259" key="1">
    <source>
        <dbReference type="SMART" id="SM00470"/>
    </source>
</evidence>
<dbReference type="Gene3D" id="1.10.10.2830">
    <property type="match status" value="1"/>
</dbReference>
<dbReference type="CDD" id="cd16411">
    <property type="entry name" value="ParB_N_like"/>
    <property type="match status" value="1"/>
</dbReference>
<proteinExistence type="predicted"/>
<evidence type="ECO:0000313" key="2">
    <source>
        <dbReference type="EMBL" id="SKA41345.1"/>
    </source>
</evidence>
<dbReference type="InterPro" id="IPR011111">
    <property type="entry name" value="Plasmid_RepB"/>
</dbReference>
<dbReference type="Gene3D" id="3.90.1530.30">
    <property type="match status" value="1"/>
</dbReference>
<evidence type="ECO:0000313" key="3">
    <source>
        <dbReference type="Proteomes" id="UP000190092"/>
    </source>
</evidence>
<dbReference type="Proteomes" id="UP000190092">
    <property type="component" value="Unassembled WGS sequence"/>
</dbReference>
<organism evidence="2 3">
    <name type="scientific">Enhydrobacter aerosaccus</name>
    <dbReference type="NCBI Taxonomy" id="225324"/>
    <lineage>
        <taxon>Bacteria</taxon>
        <taxon>Pseudomonadati</taxon>
        <taxon>Pseudomonadota</taxon>
        <taxon>Alphaproteobacteria</taxon>
        <taxon>Hyphomicrobiales</taxon>
        <taxon>Enhydrobacter</taxon>
    </lineage>
</organism>
<dbReference type="EMBL" id="FUWJ01000021">
    <property type="protein sequence ID" value="SKA41345.1"/>
    <property type="molecule type" value="Genomic_DNA"/>
</dbReference>
<dbReference type="GO" id="GO:0007059">
    <property type="term" value="P:chromosome segregation"/>
    <property type="evidence" value="ECO:0007669"/>
    <property type="project" value="TreeGrafter"/>
</dbReference>
<dbReference type="AlphaFoldDB" id="A0A1T4TLJ1"/>
<dbReference type="SUPFAM" id="SSF109709">
    <property type="entry name" value="KorB DNA-binding domain-like"/>
    <property type="match status" value="1"/>
</dbReference>
<dbReference type="STRING" id="225324.SAMN02745126_06492"/>
<gene>
    <name evidence="2" type="ORF">SAMN02745126_06492</name>
</gene>
<reference evidence="3" key="1">
    <citation type="submission" date="2017-02" db="EMBL/GenBank/DDBJ databases">
        <authorList>
            <person name="Varghese N."/>
            <person name="Submissions S."/>
        </authorList>
    </citation>
    <scope>NUCLEOTIDE SEQUENCE [LARGE SCALE GENOMIC DNA]</scope>
    <source>
        <strain evidence="3">ATCC 27094</strain>
    </source>
</reference>
<accession>A0A1T4TLJ1</accession>
<dbReference type="OrthoDB" id="248048at2"/>
<name>A0A1T4TLJ1_9HYPH</name>
<sequence length="292" mass="32586">MKNAQSAGRIEQVPLEKISVINPRSRNRKVFEGIVRNIDKLGLKRPITVIRNPDGGDGFELVCGQGRLEAFKALGQARIPAIVVEATEEEGLVMSLVENIARRQHRAIDLLQDIEGMKRRGYAEDEIARRTDLTPEYVRGVIHLLENGEHRLLRAVESEAIPLSVAIQIATSEDSDVQEALHKAYENGELKGKRLAAAQHLVEQRRRRGKALGSGVRKGNSKLSPSALIRTYKQDVDRKRLLVRKAEATRERLMFVVHALKTLLADDELKALLQAEGLDTLPRNLATRIQGA</sequence>
<dbReference type="GO" id="GO:0005694">
    <property type="term" value="C:chromosome"/>
    <property type="evidence" value="ECO:0007669"/>
    <property type="project" value="TreeGrafter"/>
</dbReference>
<dbReference type="PANTHER" id="PTHR33375">
    <property type="entry name" value="CHROMOSOME-PARTITIONING PROTEIN PARB-RELATED"/>
    <property type="match status" value="1"/>
</dbReference>
<dbReference type="InterPro" id="IPR036086">
    <property type="entry name" value="ParB/Sulfiredoxin_sf"/>
</dbReference>
<protein>
    <submittedName>
        <fullName evidence="2">Chromosome partitioning protein, ParB family</fullName>
    </submittedName>
</protein>
<dbReference type="InterPro" id="IPR050336">
    <property type="entry name" value="Chromosome_partition/occlusion"/>
</dbReference>
<keyword evidence="3" id="KW-1185">Reference proteome</keyword>
<dbReference type="RefSeq" id="WP_085938222.1">
    <property type="nucleotide sequence ID" value="NZ_FUWJ01000021.1"/>
</dbReference>
<dbReference type="Pfam" id="PF07506">
    <property type="entry name" value="RepB"/>
    <property type="match status" value="1"/>
</dbReference>
<dbReference type="SMART" id="SM00470">
    <property type="entry name" value="ParB"/>
    <property type="match status" value="1"/>
</dbReference>